<accession>A0A0G1XZZ9</accession>
<reference evidence="1 2" key="1">
    <citation type="journal article" date="2015" name="Nature">
        <title>rRNA introns, odd ribosomes, and small enigmatic genomes across a large radiation of phyla.</title>
        <authorList>
            <person name="Brown C.T."/>
            <person name="Hug L.A."/>
            <person name="Thomas B.C."/>
            <person name="Sharon I."/>
            <person name="Castelle C.J."/>
            <person name="Singh A."/>
            <person name="Wilkins M.J."/>
            <person name="Williams K.H."/>
            <person name="Banfield J.F."/>
        </authorList>
    </citation>
    <scope>NUCLEOTIDE SEQUENCE [LARGE SCALE GENOMIC DNA]</scope>
</reference>
<dbReference type="PANTHER" id="PTHR28055:SF1">
    <property type="entry name" value="ALTERED INHERITANCE OF MITOCHONDRIA PROTEIN 41, MITOCHONDRIAL"/>
    <property type="match status" value="1"/>
</dbReference>
<dbReference type="InterPro" id="IPR003789">
    <property type="entry name" value="Asn/Gln_tRNA_amidoTrase-B-like"/>
</dbReference>
<dbReference type="PANTHER" id="PTHR28055">
    <property type="entry name" value="ALTERED INHERITANCE OF MITOCHONDRIA PROTEIN 41, MITOCHONDRIAL"/>
    <property type="match status" value="1"/>
</dbReference>
<sequence>MTLRQRLSQDLKEAQLKKEELRVSVLRLLFASLNNREIDKRTELTEEEVIETIVFETKKRREAILGFRQGNRPALAEKEEKERLILEAYLPQAISESELRGIIKEVIEATSAQTINDLGRVMKELMPRIKKLGRAEGHLVNSLVKEMLS</sequence>
<dbReference type="Gene3D" id="1.10.1510.10">
    <property type="entry name" value="Uncharacterised protein YqeY/AIM41 PF09424, N-terminal domain"/>
    <property type="match status" value="1"/>
</dbReference>
<dbReference type="AlphaFoldDB" id="A0A0G1XZZ9"/>
<comment type="caution">
    <text evidence="1">The sequence shown here is derived from an EMBL/GenBank/DDBJ whole genome shotgun (WGS) entry which is preliminary data.</text>
</comment>
<dbReference type="Pfam" id="PF09424">
    <property type="entry name" value="YqeY"/>
    <property type="match status" value="1"/>
</dbReference>
<dbReference type="SUPFAM" id="SSF89095">
    <property type="entry name" value="GatB/YqeY motif"/>
    <property type="match status" value="1"/>
</dbReference>
<dbReference type="GO" id="GO:0016884">
    <property type="term" value="F:carbon-nitrogen ligase activity, with glutamine as amido-N-donor"/>
    <property type="evidence" value="ECO:0007669"/>
    <property type="project" value="InterPro"/>
</dbReference>
<evidence type="ECO:0000313" key="2">
    <source>
        <dbReference type="Proteomes" id="UP000033965"/>
    </source>
</evidence>
<dbReference type="InterPro" id="IPR019004">
    <property type="entry name" value="YqeY/Aim41"/>
</dbReference>
<dbReference type="Gene3D" id="1.10.10.410">
    <property type="match status" value="1"/>
</dbReference>
<protein>
    <recommendedName>
        <fullName evidence="3">GatB/YqeY domain-containing protein</fullName>
    </recommendedName>
</protein>
<gene>
    <name evidence="1" type="ORF">UY44_C0014G0009</name>
</gene>
<proteinExistence type="predicted"/>
<dbReference type="Proteomes" id="UP000033965">
    <property type="component" value="Unassembled WGS sequence"/>
</dbReference>
<dbReference type="InterPro" id="IPR023168">
    <property type="entry name" value="GatB_Yqey_C_2"/>
</dbReference>
<organism evidence="1 2">
    <name type="scientific">Candidatus Kaiserbacteria bacterium GW2011_GWA2_49_19</name>
    <dbReference type="NCBI Taxonomy" id="1618669"/>
    <lineage>
        <taxon>Bacteria</taxon>
        <taxon>Candidatus Kaiseribacteriota</taxon>
    </lineage>
</organism>
<dbReference type="EMBL" id="LCPZ01000014">
    <property type="protein sequence ID" value="KKW08222.1"/>
    <property type="molecule type" value="Genomic_DNA"/>
</dbReference>
<dbReference type="InterPro" id="IPR042184">
    <property type="entry name" value="YqeY/Aim41_N"/>
</dbReference>
<evidence type="ECO:0008006" key="3">
    <source>
        <dbReference type="Google" id="ProtNLM"/>
    </source>
</evidence>
<name>A0A0G1XZZ9_9BACT</name>
<evidence type="ECO:0000313" key="1">
    <source>
        <dbReference type="EMBL" id="KKW08222.1"/>
    </source>
</evidence>